<dbReference type="GO" id="GO:0016020">
    <property type="term" value="C:membrane"/>
    <property type="evidence" value="ECO:0007669"/>
    <property type="project" value="InterPro"/>
</dbReference>
<keyword evidence="6" id="KW-0479">Metal-binding</keyword>
<accession>A0AA44W8J5</accession>
<sequence>MLASRRSTRQARQVVLAVSVFVLIYLFLLRSSPSVDHEAAFLRHHMNADPPEHTLVESSFDWSSVKFAHVPPPLDPPAPPLQTRRSPKMPRIQHVFTDDDDEETQAAAMLRESRRRKVRDVLARDWQSYRAHAWLQPSCNAALLDTAWAMFETVANGTAAGFGHGAVKEVTVPQDELVREDYMEGFWLAETLKYFYLVLSPPDVISLDEFVLNTEAHPLRMPS</sequence>
<dbReference type="InterPro" id="IPR001382">
    <property type="entry name" value="Glyco_hydro_47"/>
</dbReference>
<evidence type="ECO:0000256" key="5">
    <source>
        <dbReference type="ARBA" id="ARBA00023157"/>
    </source>
</evidence>
<evidence type="ECO:0000256" key="3">
    <source>
        <dbReference type="ARBA" id="ARBA00007658"/>
    </source>
</evidence>
<feature type="binding site" evidence="6">
    <location>
        <position position="214"/>
    </location>
    <ligand>
        <name>Ca(2+)</name>
        <dbReference type="ChEBI" id="CHEBI:29108"/>
    </ligand>
</feature>
<comment type="cofactor">
    <cofactor evidence="1 6">
        <name>Ca(2+)</name>
        <dbReference type="ChEBI" id="CHEBI:29108"/>
    </cofactor>
</comment>
<comment type="pathway">
    <text evidence="2">Protein modification; protein glycosylation.</text>
</comment>
<name>A0AA44W8J5_VERDA</name>
<dbReference type="GO" id="GO:0005783">
    <property type="term" value="C:endoplasmic reticulum"/>
    <property type="evidence" value="ECO:0007669"/>
    <property type="project" value="TreeGrafter"/>
</dbReference>
<organism evidence="7 8">
    <name type="scientific">Verticillium dahliae</name>
    <name type="common">Verticillium wilt</name>
    <dbReference type="NCBI Taxonomy" id="27337"/>
    <lineage>
        <taxon>Eukaryota</taxon>
        <taxon>Fungi</taxon>
        <taxon>Dikarya</taxon>
        <taxon>Ascomycota</taxon>
        <taxon>Pezizomycotina</taxon>
        <taxon>Sordariomycetes</taxon>
        <taxon>Hypocreomycetidae</taxon>
        <taxon>Glomerellales</taxon>
        <taxon>Plectosphaerellaceae</taxon>
        <taxon>Verticillium</taxon>
    </lineage>
</organism>
<dbReference type="EMBL" id="MPSH01000056">
    <property type="protein sequence ID" value="PNH26814.1"/>
    <property type="molecule type" value="Genomic_DNA"/>
</dbReference>
<evidence type="ECO:0000256" key="1">
    <source>
        <dbReference type="ARBA" id="ARBA00001913"/>
    </source>
</evidence>
<evidence type="ECO:0000313" key="7">
    <source>
        <dbReference type="EMBL" id="PNH26814.1"/>
    </source>
</evidence>
<evidence type="ECO:0000256" key="2">
    <source>
        <dbReference type="ARBA" id="ARBA00004922"/>
    </source>
</evidence>
<evidence type="ECO:0000256" key="6">
    <source>
        <dbReference type="PIRSR" id="PIRSR601382-2"/>
    </source>
</evidence>
<dbReference type="InterPro" id="IPR012341">
    <property type="entry name" value="6hp_glycosidase-like_sf"/>
</dbReference>
<dbReference type="PANTHER" id="PTHR11742:SF29">
    <property type="entry name" value="ALPHA-1,2-MANNOSIDASE"/>
    <property type="match status" value="1"/>
</dbReference>
<keyword evidence="4" id="KW-0378">Hydrolase</keyword>
<gene>
    <name evidence="7" type="ORF">BJF96_g9844</name>
</gene>
<proteinExistence type="inferred from homology"/>
<dbReference type="GO" id="GO:0005509">
    <property type="term" value="F:calcium ion binding"/>
    <property type="evidence" value="ECO:0007669"/>
    <property type="project" value="InterPro"/>
</dbReference>
<protein>
    <recommendedName>
        <fullName evidence="9">Mannosyl-oligosaccharide 1,2-alpha-mannosidase</fullName>
    </recommendedName>
</protein>
<dbReference type="InterPro" id="IPR050749">
    <property type="entry name" value="Glycosyl_Hydrolase_47"/>
</dbReference>
<dbReference type="Proteomes" id="UP000236305">
    <property type="component" value="Unassembled WGS sequence"/>
</dbReference>
<evidence type="ECO:0008006" key="9">
    <source>
        <dbReference type="Google" id="ProtNLM"/>
    </source>
</evidence>
<keyword evidence="5" id="KW-1015">Disulfide bond</keyword>
<evidence type="ECO:0000313" key="8">
    <source>
        <dbReference type="Proteomes" id="UP000236305"/>
    </source>
</evidence>
<dbReference type="Gene3D" id="1.50.10.10">
    <property type="match status" value="1"/>
</dbReference>
<dbReference type="PANTHER" id="PTHR11742">
    <property type="entry name" value="MANNOSYL-OLIGOSACCHARIDE ALPHA-1,2-MANNOSIDASE-RELATED"/>
    <property type="match status" value="1"/>
</dbReference>
<keyword evidence="6" id="KW-0106">Calcium</keyword>
<dbReference type="Pfam" id="PF01532">
    <property type="entry name" value="Glyco_hydro_47"/>
    <property type="match status" value="1"/>
</dbReference>
<dbReference type="AlphaFoldDB" id="A0AA44W8J5"/>
<dbReference type="GO" id="GO:0004571">
    <property type="term" value="F:mannosyl-oligosaccharide 1,2-alpha-mannosidase activity"/>
    <property type="evidence" value="ECO:0007669"/>
    <property type="project" value="InterPro"/>
</dbReference>
<comment type="similarity">
    <text evidence="3">Belongs to the glycosyl hydrolase 47 family.</text>
</comment>
<dbReference type="GO" id="GO:0005975">
    <property type="term" value="P:carbohydrate metabolic process"/>
    <property type="evidence" value="ECO:0007669"/>
    <property type="project" value="InterPro"/>
</dbReference>
<evidence type="ECO:0000256" key="4">
    <source>
        <dbReference type="ARBA" id="ARBA00022801"/>
    </source>
</evidence>
<comment type="caution">
    <text evidence="7">The sequence shown here is derived from an EMBL/GenBank/DDBJ whole genome shotgun (WGS) entry which is preliminary data.</text>
</comment>
<dbReference type="SUPFAM" id="SSF48225">
    <property type="entry name" value="Seven-hairpin glycosidases"/>
    <property type="match status" value="1"/>
</dbReference>
<reference evidence="7 8" key="1">
    <citation type="submission" date="2017-12" db="EMBL/GenBank/DDBJ databases">
        <title>Comparative genomics yields insights into virulence evolution of Verticillium dahliae.</title>
        <authorList>
            <person name="Fan R."/>
            <person name="Armitage A.D."/>
            <person name="Cascant-Lopez E."/>
            <person name="Sobczyk M."/>
            <person name="Cockerton H.M."/>
            <person name="Harrison R.J."/>
        </authorList>
    </citation>
    <scope>NUCLEOTIDE SEQUENCE [LARGE SCALE GENOMIC DNA]</scope>
    <source>
        <strain evidence="7 8">12008</strain>
    </source>
</reference>
<dbReference type="InterPro" id="IPR036026">
    <property type="entry name" value="Seven-hairpin_glycosidases"/>
</dbReference>
<dbReference type="GO" id="GO:0036503">
    <property type="term" value="P:ERAD pathway"/>
    <property type="evidence" value="ECO:0007669"/>
    <property type="project" value="UniProtKB-ARBA"/>
</dbReference>